<feature type="signal peptide" evidence="9">
    <location>
        <begin position="1"/>
        <end position="22"/>
    </location>
</feature>
<evidence type="ECO:0000256" key="9">
    <source>
        <dbReference type="SAM" id="SignalP"/>
    </source>
</evidence>
<dbReference type="EMBL" id="JEOB01000001">
    <property type="protein sequence ID" value="EXM40501.1"/>
    <property type="molecule type" value="Genomic_DNA"/>
</dbReference>
<dbReference type="InterPro" id="IPR036286">
    <property type="entry name" value="LexA/Signal_pep-like_sf"/>
</dbReference>
<comment type="catalytic activity">
    <reaction evidence="1 8">
        <text>Cleavage of hydrophobic, N-terminal signal or leader sequences from secreted and periplasmic proteins.</text>
        <dbReference type="EC" id="3.4.21.89"/>
    </reaction>
</comment>
<dbReference type="GO" id="GO:0005886">
    <property type="term" value="C:plasma membrane"/>
    <property type="evidence" value="ECO:0007669"/>
    <property type="project" value="UniProtKB-SubCell"/>
</dbReference>
<dbReference type="Gene3D" id="2.10.109.10">
    <property type="entry name" value="Umud Fragment, subunit A"/>
    <property type="match status" value="1"/>
</dbReference>
<evidence type="ECO:0000259" key="10">
    <source>
        <dbReference type="Pfam" id="PF10502"/>
    </source>
</evidence>
<dbReference type="PANTHER" id="PTHR43390:SF1">
    <property type="entry name" value="CHLOROPLAST PROCESSING PEPTIDASE"/>
    <property type="match status" value="1"/>
</dbReference>
<reference evidence="11 12" key="1">
    <citation type="submission" date="2013-06" db="EMBL/GenBank/DDBJ databases">
        <title>Rumen cellulosomics: divergent fiber-degrading strategies revealed by comparative genome-wide analysis of six Ruminococcal strains.</title>
        <authorList>
            <person name="Dassa B."/>
            <person name="Borovok I."/>
            <person name="Lamed R."/>
            <person name="Flint H."/>
            <person name="Yeoman C.J."/>
            <person name="White B."/>
            <person name="Bayer E.A."/>
        </authorList>
    </citation>
    <scope>NUCLEOTIDE SEQUENCE [LARGE SCALE GENOMIC DNA]</scope>
    <source>
        <strain evidence="11 12">SY3</strain>
    </source>
</reference>
<dbReference type="PRINTS" id="PR00727">
    <property type="entry name" value="LEADERPTASE"/>
</dbReference>
<keyword evidence="12" id="KW-1185">Reference proteome</keyword>
<dbReference type="PATRIC" id="fig|1341156.4.peg.760"/>
<comment type="similarity">
    <text evidence="3 8">Belongs to the peptidase S26 family.</text>
</comment>
<name>A0A011VYX1_RUMAL</name>
<evidence type="ECO:0000256" key="8">
    <source>
        <dbReference type="RuleBase" id="RU362042"/>
    </source>
</evidence>
<dbReference type="OrthoDB" id="9802919at2"/>
<dbReference type="PROSITE" id="PS00501">
    <property type="entry name" value="SPASE_I_1"/>
    <property type="match status" value="1"/>
</dbReference>
<dbReference type="GO" id="GO:0009003">
    <property type="term" value="F:signal peptidase activity"/>
    <property type="evidence" value="ECO:0007669"/>
    <property type="project" value="UniProtKB-EC"/>
</dbReference>
<accession>A0A011VYX1</accession>
<feature type="active site" evidence="7">
    <location>
        <position position="69"/>
    </location>
</feature>
<evidence type="ECO:0000256" key="1">
    <source>
        <dbReference type="ARBA" id="ARBA00000677"/>
    </source>
</evidence>
<dbReference type="Proteomes" id="UP000021369">
    <property type="component" value="Unassembled WGS sequence"/>
</dbReference>
<protein>
    <recommendedName>
        <fullName evidence="4 8">Signal peptidase I</fullName>
        <ecNumber evidence="4 8">3.4.21.89</ecNumber>
    </recommendedName>
</protein>
<comment type="caution">
    <text evidence="11">The sequence shown here is derived from an EMBL/GenBank/DDBJ whole genome shotgun (WGS) entry which is preliminary data.</text>
</comment>
<evidence type="ECO:0000256" key="2">
    <source>
        <dbReference type="ARBA" id="ARBA00004401"/>
    </source>
</evidence>
<dbReference type="RefSeq" id="WP_051506271.1">
    <property type="nucleotide sequence ID" value="NZ_JEOB01000001.1"/>
</dbReference>
<dbReference type="SUPFAM" id="SSF51306">
    <property type="entry name" value="LexA/Signal peptidase"/>
    <property type="match status" value="1"/>
</dbReference>
<dbReference type="AlphaFoldDB" id="A0A011VYX1"/>
<dbReference type="Pfam" id="PF10502">
    <property type="entry name" value="Peptidase_S26"/>
    <property type="match status" value="1"/>
</dbReference>
<keyword evidence="9" id="KW-0732">Signal</keyword>
<proteinExistence type="inferred from homology"/>
<dbReference type="InterPro" id="IPR000223">
    <property type="entry name" value="Pept_S26A_signal_pept_1"/>
</dbReference>
<dbReference type="CDD" id="cd06530">
    <property type="entry name" value="S26_SPase_I"/>
    <property type="match status" value="1"/>
</dbReference>
<dbReference type="NCBIfam" id="TIGR02227">
    <property type="entry name" value="sigpep_I_bact"/>
    <property type="match status" value="1"/>
</dbReference>
<dbReference type="InterPro" id="IPR019533">
    <property type="entry name" value="Peptidase_S26"/>
</dbReference>
<keyword evidence="5 8" id="KW-0645">Protease</keyword>
<feature type="active site" evidence="7">
    <location>
        <position position="33"/>
    </location>
</feature>
<evidence type="ECO:0000256" key="5">
    <source>
        <dbReference type="ARBA" id="ARBA00022670"/>
    </source>
</evidence>
<evidence type="ECO:0000256" key="7">
    <source>
        <dbReference type="PIRSR" id="PIRSR600223-1"/>
    </source>
</evidence>
<evidence type="ECO:0000256" key="6">
    <source>
        <dbReference type="ARBA" id="ARBA00022801"/>
    </source>
</evidence>
<organism evidence="11 12">
    <name type="scientific">Ruminococcus albus SY3</name>
    <dbReference type="NCBI Taxonomy" id="1341156"/>
    <lineage>
        <taxon>Bacteria</taxon>
        <taxon>Bacillati</taxon>
        <taxon>Bacillota</taxon>
        <taxon>Clostridia</taxon>
        <taxon>Eubacteriales</taxon>
        <taxon>Oscillospiraceae</taxon>
        <taxon>Ruminococcus</taxon>
    </lineage>
</organism>
<dbReference type="GO" id="GO:0004252">
    <property type="term" value="F:serine-type endopeptidase activity"/>
    <property type="evidence" value="ECO:0007669"/>
    <property type="project" value="InterPro"/>
</dbReference>
<feature type="domain" description="Peptidase S26" evidence="10">
    <location>
        <begin position="9"/>
        <end position="150"/>
    </location>
</feature>
<dbReference type="InterPro" id="IPR019756">
    <property type="entry name" value="Pept_S26A_signal_pept_1_Ser-AS"/>
</dbReference>
<keyword evidence="6 8" id="KW-0378">Hydrolase</keyword>
<sequence length="160" mass="17543">MWKNKVLLSAGIVVTLTAAAKAALKVYRVAGNSMTPTLHHGDLVVCVRCKRPERRKITLIRRGDVVMVKRIIAMQGDDIRIENTGEVWLNGVKLDETYLCGKLTPDVPLSLTVPKGCIFVMGDNRADSVDSRSYKVGYLHRRSVIGIAVAAITPSGFHSL</sequence>
<dbReference type="EC" id="3.4.21.89" evidence="4 8"/>
<feature type="chain" id="PRO_5001464007" description="Signal peptidase I" evidence="9">
    <location>
        <begin position="23"/>
        <end position="160"/>
    </location>
</feature>
<evidence type="ECO:0000256" key="3">
    <source>
        <dbReference type="ARBA" id="ARBA00009370"/>
    </source>
</evidence>
<dbReference type="PANTHER" id="PTHR43390">
    <property type="entry name" value="SIGNAL PEPTIDASE I"/>
    <property type="match status" value="1"/>
</dbReference>
<gene>
    <name evidence="11" type="ORF">RASY3_01145</name>
</gene>
<evidence type="ECO:0000313" key="11">
    <source>
        <dbReference type="EMBL" id="EXM40501.1"/>
    </source>
</evidence>
<comment type="subcellular location">
    <subcellularLocation>
        <location evidence="2">Cell membrane</location>
        <topology evidence="2">Single-pass type II membrane protein</topology>
    </subcellularLocation>
    <subcellularLocation>
        <location evidence="8">Membrane</location>
        <topology evidence="8">Single-pass type II membrane protein</topology>
    </subcellularLocation>
</comment>
<dbReference type="InterPro" id="IPR019758">
    <property type="entry name" value="Pept_S26A_signal_pept_1_CS"/>
</dbReference>
<evidence type="ECO:0000313" key="12">
    <source>
        <dbReference type="Proteomes" id="UP000021369"/>
    </source>
</evidence>
<dbReference type="PROSITE" id="PS00761">
    <property type="entry name" value="SPASE_I_3"/>
    <property type="match status" value="1"/>
</dbReference>
<evidence type="ECO:0000256" key="4">
    <source>
        <dbReference type="ARBA" id="ARBA00013208"/>
    </source>
</evidence>
<dbReference type="GO" id="GO:0006465">
    <property type="term" value="P:signal peptide processing"/>
    <property type="evidence" value="ECO:0007669"/>
    <property type="project" value="InterPro"/>
</dbReference>